<name>A0A9Q8LJH6_PASFU</name>
<evidence type="ECO:0000256" key="4">
    <source>
        <dbReference type="ARBA" id="ARBA00023002"/>
    </source>
</evidence>
<reference evidence="7" key="2">
    <citation type="journal article" date="2022" name="Microb. Genom.">
        <title>A chromosome-scale genome assembly of the tomato pathogen Cladosporium fulvum reveals a compartmentalized genome architecture and the presence of a dispensable chromosome.</title>
        <authorList>
            <person name="Zaccaron A.Z."/>
            <person name="Chen L.H."/>
            <person name="Samaras A."/>
            <person name="Stergiopoulos I."/>
        </authorList>
    </citation>
    <scope>NUCLEOTIDE SEQUENCE</scope>
    <source>
        <strain evidence="7">Race5_Kim</strain>
    </source>
</reference>
<evidence type="ECO:0000256" key="3">
    <source>
        <dbReference type="ARBA" id="ARBA00022827"/>
    </source>
</evidence>
<dbReference type="GeneID" id="71985342"/>
<keyword evidence="7" id="KW-0503">Monooxygenase</keyword>
<proteinExistence type="inferred from homology"/>
<dbReference type="KEGG" id="ffu:CLAFUR5_05464"/>
<dbReference type="PROSITE" id="PS51387">
    <property type="entry name" value="FAD_PCMH"/>
    <property type="match status" value="1"/>
</dbReference>
<dbReference type="Gene3D" id="3.30.465.10">
    <property type="match status" value="1"/>
</dbReference>
<dbReference type="OrthoDB" id="2151789at2759"/>
<feature type="chain" id="PRO_5040185370" evidence="5">
    <location>
        <begin position="26"/>
        <end position="508"/>
    </location>
</feature>
<dbReference type="RefSeq" id="XP_047762660.1">
    <property type="nucleotide sequence ID" value="XM_047904612.1"/>
</dbReference>
<dbReference type="InterPro" id="IPR006094">
    <property type="entry name" value="Oxid_FAD_bind_N"/>
</dbReference>
<feature type="domain" description="FAD-binding PCMH-type" evidence="6">
    <location>
        <begin position="76"/>
        <end position="247"/>
    </location>
</feature>
<dbReference type="Proteomes" id="UP000756132">
    <property type="component" value="Chromosome 5"/>
</dbReference>
<keyword evidence="2" id="KW-0285">Flavoprotein</keyword>
<evidence type="ECO:0000313" key="7">
    <source>
        <dbReference type="EMBL" id="UJO18294.1"/>
    </source>
</evidence>
<dbReference type="InterPro" id="IPR016169">
    <property type="entry name" value="FAD-bd_PCMH_sub2"/>
</dbReference>
<evidence type="ECO:0000259" key="6">
    <source>
        <dbReference type="PROSITE" id="PS51387"/>
    </source>
</evidence>
<keyword evidence="5" id="KW-0732">Signal</keyword>
<dbReference type="SUPFAM" id="SSF56176">
    <property type="entry name" value="FAD-binding/transporter-associated domain-like"/>
    <property type="match status" value="1"/>
</dbReference>
<dbReference type="AlphaFoldDB" id="A0A9Q8LJH6"/>
<organism evidence="7 8">
    <name type="scientific">Passalora fulva</name>
    <name type="common">Tomato leaf mold</name>
    <name type="synonym">Cladosporium fulvum</name>
    <dbReference type="NCBI Taxonomy" id="5499"/>
    <lineage>
        <taxon>Eukaryota</taxon>
        <taxon>Fungi</taxon>
        <taxon>Dikarya</taxon>
        <taxon>Ascomycota</taxon>
        <taxon>Pezizomycotina</taxon>
        <taxon>Dothideomycetes</taxon>
        <taxon>Dothideomycetidae</taxon>
        <taxon>Mycosphaerellales</taxon>
        <taxon>Mycosphaerellaceae</taxon>
        <taxon>Fulvia</taxon>
    </lineage>
</organism>
<comment type="similarity">
    <text evidence="1">Belongs to the oxygen-dependent FAD-linked oxidoreductase family.</text>
</comment>
<gene>
    <name evidence="7" type="ORF">CLAFUR5_05464</name>
</gene>
<protein>
    <submittedName>
        <fullName evidence="7">FAD-dependent monooxygenase sdcF</fullName>
    </submittedName>
</protein>
<accession>A0A9Q8LJH6</accession>
<keyword evidence="4" id="KW-0560">Oxidoreductase</keyword>
<reference evidence="7" key="1">
    <citation type="submission" date="2021-12" db="EMBL/GenBank/DDBJ databases">
        <authorList>
            <person name="Zaccaron A."/>
            <person name="Stergiopoulos I."/>
        </authorList>
    </citation>
    <scope>NUCLEOTIDE SEQUENCE</scope>
    <source>
        <strain evidence="7">Race5_Kim</strain>
    </source>
</reference>
<evidence type="ECO:0000313" key="8">
    <source>
        <dbReference type="Proteomes" id="UP000756132"/>
    </source>
</evidence>
<dbReference type="Gene3D" id="3.30.43.10">
    <property type="entry name" value="Uridine Diphospho-n-acetylenolpyruvylglucosamine Reductase, domain 2"/>
    <property type="match status" value="1"/>
</dbReference>
<feature type="signal peptide" evidence="5">
    <location>
        <begin position="1"/>
        <end position="25"/>
    </location>
</feature>
<dbReference type="Gene3D" id="3.40.462.20">
    <property type="match status" value="1"/>
</dbReference>
<evidence type="ECO:0000256" key="1">
    <source>
        <dbReference type="ARBA" id="ARBA00005466"/>
    </source>
</evidence>
<evidence type="ECO:0000256" key="5">
    <source>
        <dbReference type="SAM" id="SignalP"/>
    </source>
</evidence>
<dbReference type="OMA" id="SFAWVEA"/>
<dbReference type="PROSITE" id="PS00862">
    <property type="entry name" value="OX2_COVAL_FAD"/>
    <property type="match status" value="1"/>
</dbReference>
<dbReference type="InterPro" id="IPR050416">
    <property type="entry name" value="FAD-linked_Oxidoreductase"/>
</dbReference>
<dbReference type="InterPro" id="IPR016167">
    <property type="entry name" value="FAD-bd_PCMH_sub1"/>
</dbReference>
<dbReference type="EMBL" id="CP090167">
    <property type="protein sequence ID" value="UJO18294.1"/>
    <property type="molecule type" value="Genomic_DNA"/>
</dbReference>
<dbReference type="InterPro" id="IPR036318">
    <property type="entry name" value="FAD-bd_PCMH-like_sf"/>
</dbReference>
<dbReference type="GO" id="GO:0004497">
    <property type="term" value="F:monooxygenase activity"/>
    <property type="evidence" value="ECO:0007669"/>
    <property type="project" value="UniProtKB-KW"/>
</dbReference>
<keyword evidence="3" id="KW-0274">FAD</keyword>
<dbReference type="InterPro" id="IPR006093">
    <property type="entry name" value="Oxy_OxRdtase_FAD_BS"/>
</dbReference>
<dbReference type="InterPro" id="IPR016166">
    <property type="entry name" value="FAD-bd_PCMH"/>
</dbReference>
<dbReference type="PANTHER" id="PTHR42973:SF13">
    <property type="entry name" value="FAD-BINDING PCMH-TYPE DOMAIN-CONTAINING PROTEIN"/>
    <property type="match status" value="1"/>
</dbReference>
<dbReference type="GO" id="GO:0071949">
    <property type="term" value="F:FAD binding"/>
    <property type="evidence" value="ECO:0007669"/>
    <property type="project" value="InterPro"/>
</dbReference>
<dbReference type="Pfam" id="PF01565">
    <property type="entry name" value="FAD_binding_4"/>
    <property type="match status" value="1"/>
</dbReference>
<sequence>MAGAYVPTWLLVYCLLSIFTPLTAAQLVDQTSGLPQSLGTTTACHLLAGTFRNRVLFPGEDKYSISQHRYWAAQQTELKPACRFYPRNARDVQQALADIIIPCNATIAVSSGGHSSNQGASNIDRGITFDLSQMNQVRMVPLAVEIGPGARWQDVYETLEQRHGLTMFGGRVGNVAAGGYILGGGFSWFANQYGWACDSVLKFQVVTPTAEVLWVDAKRHEDLFWALKGSLGAFGIVTKFEVKVIGNSPVYGGAMSYEARHFPRLCGALEEMALNAPNDLATQGYLSFAWVEAEKQFVYTAYLLNTEGKAKSKGIIAFESLPRVGGNLRTMNISESAKEIDKSNPSGLRRSKFTYTSKLDTKAMAAVHHIITRFAKGARFDDDSTLGVSLQPLTTPHIQASRETGGNIFTNLTAAHGPLLLISVELWWSSPSKDDHFDKATELLKRELEVKLTELGFFQDWIYPNYASRYQNPFKSLTPQTLKTLKNIKRKYDPDDRWRTVNPGIWHV</sequence>
<evidence type="ECO:0000256" key="2">
    <source>
        <dbReference type="ARBA" id="ARBA00022630"/>
    </source>
</evidence>
<dbReference type="PANTHER" id="PTHR42973">
    <property type="entry name" value="BINDING OXIDOREDUCTASE, PUTATIVE (AFU_ORTHOLOGUE AFUA_1G17690)-RELATED"/>
    <property type="match status" value="1"/>
</dbReference>
<keyword evidence="8" id="KW-1185">Reference proteome</keyword>